<accession>A0A367WRL0</accession>
<dbReference type="AlphaFoldDB" id="A0A367WRL0"/>
<dbReference type="RefSeq" id="WP_114099711.1">
    <property type="nucleotide sequence ID" value="NZ_JPWI01000015.1"/>
</dbReference>
<evidence type="ECO:0000313" key="1">
    <source>
        <dbReference type="EMBL" id="RCK43240.1"/>
    </source>
</evidence>
<comment type="caution">
    <text evidence="1">The sequence shown here is derived from an EMBL/GenBank/DDBJ whole genome shotgun (WGS) entry which is preliminary data.</text>
</comment>
<sequence length="89" mass="10359">MPLYRLEPAPAYIYDEDWSASTHKTLVYVEADSEKEARKIAHRAFWIAADRKSDGRVPENPWKNPDMVLCYEVDHIPEGVLMLRAQDIQ</sequence>
<dbReference type="Proteomes" id="UP000252255">
    <property type="component" value="Unassembled WGS sequence"/>
</dbReference>
<reference evidence="1 2" key="1">
    <citation type="submission" date="2014-07" db="EMBL/GenBank/DDBJ databases">
        <title>Draft genome sequence of Thalassospira profundimaris PR54-5.</title>
        <authorList>
            <person name="Lai Q."/>
            <person name="Shao Z."/>
        </authorList>
    </citation>
    <scope>NUCLEOTIDE SEQUENCE [LARGE SCALE GENOMIC DNA]</scope>
    <source>
        <strain evidence="1 2">PR54-5</strain>
    </source>
</reference>
<proteinExistence type="predicted"/>
<dbReference type="EMBL" id="JPWI01000015">
    <property type="protein sequence ID" value="RCK43240.1"/>
    <property type="molecule type" value="Genomic_DNA"/>
</dbReference>
<evidence type="ECO:0000313" key="2">
    <source>
        <dbReference type="Proteomes" id="UP000252255"/>
    </source>
</evidence>
<organism evidence="1 2">
    <name type="scientific">Thalassospira profundimaris</name>
    <dbReference type="NCBI Taxonomy" id="502049"/>
    <lineage>
        <taxon>Bacteria</taxon>
        <taxon>Pseudomonadati</taxon>
        <taxon>Pseudomonadota</taxon>
        <taxon>Alphaproteobacteria</taxon>
        <taxon>Rhodospirillales</taxon>
        <taxon>Thalassospiraceae</taxon>
        <taxon>Thalassospira</taxon>
    </lineage>
</organism>
<protein>
    <submittedName>
        <fullName evidence="1">Uncharacterized protein</fullName>
    </submittedName>
</protein>
<name>A0A367WRL0_9PROT</name>
<gene>
    <name evidence="1" type="ORF">TH30_19700</name>
</gene>